<dbReference type="EMBL" id="LXEP01000062">
    <property type="protein sequence ID" value="OAT16007.1"/>
    <property type="molecule type" value="Genomic_DNA"/>
</dbReference>
<accession>A0A1B7HK59</accession>
<dbReference type="AlphaFoldDB" id="A0A1B7HK59"/>
<dbReference type="Proteomes" id="UP000078504">
    <property type="component" value="Unassembled WGS sequence"/>
</dbReference>
<proteinExistence type="predicted"/>
<organism evidence="1 2">
    <name type="scientific">Buttiauxella gaviniae ATCC 51604</name>
    <dbReference type="NCBI Taxonomy" id="1354253"/>
    <lineage>
        <taxon>Bacteria</taxon>
        <taxon>Pseudomonadati</taxon>
        <taxon>Pseudomonadota</taxon>
        <taxon>Gammaproteobacteria</taxon>
        <taxon>Enterobacterales</taxon>
        <taxon>Enterobacteriaceae</taxon>
        <taxon>Buttiauxella</taxon>
    </lineage>
</organism>
<evidence type="ECO:0000313" key="2">
    <source>
        <dbReference type="Proteomes" id="UP000078504"/>
    </source>
</evidence>
<evidence type="ECO:0000313" key="1">
    <source>
        <dbReference type="EMBL" id="OAT16007.1"/>
    </source>
</evidence>
<reference evidence="1 2" key="1">
    <citation type="submission" date="2016-04" db="EMBL/GenBank/DDBJ databases">
        <title>ATOL: Assembling a taxonomically balanced genome-scale reconstruction of the evolutionary history of the Enterobacteriaceae.</title>
        <authorList>
            <person name="Plunkett G.III."/>
            <person name="Neeno-Eckwall E.C."/>
            <person name="Glasner J.D."/>
            <person name="Perna N.T."/>
        </authorList>
    </citation>
    <scope>NUCLEOTIDE SEQUENCE [LARGE SCALE GENOMIC DNA]</scope>
    <source>
        <strain evidence="1 2">ATCC 51604</strain>
    </source>
</reference>
<name>A0A1B7HK59_9ENTR</name>
<sequence>MMLVTMPGKEPCILPVIQAVVEKRLRCRDAAYQLQLTERQVQRLMHPFLFLVQIV</sequence>
<dbReference type="PATRIC" id="fig|1354253.4.peg.4826"/>
<gene>
    <name evidence="1" type="ORF">M977_04657</name>
</gene>
<protein>
    <submittedName>
        <fullName evidence="1">Sea24 family protein</fullName>
    </submittedName>
</protein>
<comment type="caution">
    <text evidence="1">The sequence shown here is derived from an EMBL/GenBank/DDBJ whole genome shotgun (WGS) entry which is preliminary data.</text>
</comment>